<dbReference type="Gene3D" id="3.40.1410.10">
    <property type="entry name" value="Chorismate lyase-like"/>
    <property type="match status" value="1"/>
</dbReference>
<dbReference type="PANTHER" id="PTHR44846">
    <property type="entry name" value="MANNOSYL-D-GLYCERATE TRANSPORT/METABOLISM SYSTEM REPRESSOR MNGR-RELATED"/>
    <property type="match status" value="1"/>
</dbReference>
<dbReference type="Proteomes" id="UP000001662">
    <property type="component" value="Chromosome"/>
</dbReference>
<keyword evidence="1" id="KW-0805">Transcription regulation</keyword>
<dbReference type="GO" id="GO:0045892">
    <property type="term" value="P:negative regulation of DNA-templated transcription"/>
    <property type="evidence" value="ECO:0007669"/>
    <property type="project" value="TreeGrafter"/>
</dbReference>
<gene>
    <name evidence="5" type="ordered locus">Closa_4276</name>
</gene>
<dbReference type="HOGENOM" id="CLU_063236_4_2_9"/>
<proteinExistence type="predicted"/>
<dbReference type="InterPro" id="IPR036390">
    <property type="entry name" value="WH_DNA-bd_sf"/>
</dbReference>
<evidence type="ECO:0000256" key="3">
    <source>
        <dbReference type="ARBA" id="ARBA00023163"/>
    </source>
</evidence>
<dbReference type="PRINTS" id="PR00035">
    <property type="entry name" value="HTHGNTR"/>
</dbReference>
<dbReference type="GO" id="GO:0003677">
    <property type="term" value="F:DNA binding"/>
    <property type="evidence" value="ECO:0007669"/>
    <property type="project" value="UniProtKB-KW"/>
</dbReference>
<dbReference type="InterPro" id="IPR036388">
    <property type="entry name" value="WH-like_DNA-bd_sf"/>
</dbReference>
<dbReference type="Gene3D" id="1.10.10.10">
    <property type="entry name" value="Winged helix-like DNA-binding domain superfamily/Winged helix DNA-binding domain"/>
    <property type="match status" value="1"/>
</dbReference>
<evidence type="ECO:0000313" key="6">
    <source>
        <dbReference type="Proteomes" id="UP000001662"/>
    </source>
</evidence>
<keyword evidence="3" id="KW-0804">Transcription</keyword>
<dbReference type="eggNOG" id="COG2188">
    <property type="taxonomic scope" value="Bacteria"/>
</dbReference>
<dbReference type="PANTHER" id="PTHR44846:SF1">
    <property type="entry name" value="MANNOSYL-D-GLYCERATE TRANSPORT_METABOLISM SYSTEM REPRESSOR MNGR-RELATED"/>
    <property type="match status" value="1"/>
</dbReference>
<dbReference type="InterPro" id="IPR028978">
    <property type="entry name" value="Chorismate_lyase_/UTRA_dom_sf"/>
</dbReference>
<dbReference type="SUPFAM" id="SSF64288">
    <property type="entry name" value="Chorismate lyase-like"/>
    <property type="match status" value="1"/>
</dbReference>
<reference evidence="5" key="1">
    <citation type="submission" date="2010-07" db="EMBL/GenBank/DDBJ databases">
        <title>Complete sequence of Clostridium saccharolyticum WM1.</title>
        <authorList>
            <consortium name="US DOE Joint Genome Institute"/>
            <person name="Lucas S."/>
            <person name="Copeland A."/>
            <person name="Lapidus A."/>
            <person name="Cheng J.-F."/>
            <person name="Bruce D."/>
            <person name="Goodwin L."/>
            <person name="Pitluck S."/>
            <person name="Chertkov O."/>
            <person name="Detter J.C."/>
            <person name="Han C."/>
            <person name="Tapia R."/>
            <person name="Land M."/>
            <person name="Hauser L."/>
            <person name="Chang Y.-J."/>
            <person name="Jeffries C."/>
            <person name="Kyrpides N."/>
            <person name="Ivanova N."/>
            <person name="Mikhailova N."/>
            <person name="Mouttaki H."/>
            <person name="Lin L."/>
            <person name="Zhou J."/>
            <person name="Hemme C.L."/>
            <person name="Woyke T."/>
        </authorList>
    </citation>
    <scope>NUCLEOTIDE SEQUENCE [LARGE SCALE GENOMIC DNA]</scope>
    <source>
        <strain evidence="5">WM1</strain>
    </source>
</reference>
<evidence type="ECO:0000256" key="2">
    <source>
        <dbReference type="ARBA" id="ARBA00023125"/>
    </source>
</evidence>
<dbReference type="EMBL" id="CP002109">
    <property type="protein sequence ID" value="ADL06775.1"/>
    <property type="molecule type" value="Genomic_DNA"/>
</dbReference>
<dbReference type="GO" id="GO:0003700">
    <property type="term" value="F:DNA-binding transcription factor activity"/>
    <property type="evidence" value="ECO:0007669"/>
    <property type="project" value="InterPro"/>
</dbReference>
<dbReference type="InterPro" id="IPR000524">
    <property type="entry name" value="Tscrpt_reg_HTH_GntR"/>
</dbReference>
<evidence type="ECO:0000259" key="4">
    <source>
        <dbReference type="PROSITE" id="PS50949"/>
    </source>
</evidence>
<organism evidence="5 6">
    <name type="scientific">Lacrimispora saccharolytica (strain ATCC 35040 / DSM 2544 / NRCC 2533 / WM1)</name>
    <name type="common">Clostridium saccharolyticum</name>
    <dbReference type="NCBI Taxonomy" id="610130"/>
    <lineage>
        <taxon>Bacteria</taxon>
        <taxon>Bacillati</taxon>
        <taxon>Bacillota</taxon>
        <taxon>Clostridia</taxon>
        <taxon>Lachnospirales</taxon>
        <taxon>Lachnospiraceae</taxon>
        <taxon>Lacrimispora</taxon>
    </lineage>
</organism>
<dbReference type="AlphaFoldDB" id="D9R3Q4"/>
<dbReference type="InterPro" id="IPR050679">
    <property type="entry name" value="Bact_HTH_transcr_reg"/>
</dbReference>
<dbReference type="SMART" id="SM00345">
    <property type="entry name" value="HTH_GNTR"/>
    <property type="match status" value="1"/>
</dbReference>
<dbReference type="PROSITE" id="PS50949">
    <property type="entry name" value="HTH_GNTR"/>
    <property type="match status" value="1"/>
</dbReference>
<dbReference type="STRING" id="610130.Closa_4276"/>
<keyword evidence="6" id="KW-1185">Reference proteome</keyword>
<evidence type="ECO:0000256" key="1">
    <source>
        <dbReference type="ARBA" id="ARBA00023015"/>
    </source>
</evidence>
<dbReference type="Pfam" id="PF07702">
    <property type="entry name" value="UTRA"/>
    <property type="match status" value="1"/>
</dbReference>
<feature type="domain" description="HTH gntR-type" evidence="4">
    <location>
        <begin position="6"/>
        <end position="74"/>
    </location>
</feature>
<dbReference type="Pfam" id="PF00392">
    <property type="entry name" value="GntR"/>
    <property type="match status" value="1"/>
</dbReference>
<protein>
    <submittedName>
        <fullName evidence="5">Transcriptional regulator, GntR family</fullName>
    </submittedName>
</protein>
<sequence>MILTNEEYAFQISKQIKDKIYNKTYNYRNPLPSERELAEMFAVNRNIIRMAIKELVNEQLVKRIHGKGTFIIKTDIDDSSIHFKGMTELLQEAGYEPTSKVLKTQTRDAGYKFSKIFHVPEEDNIFQIIRLRKGNDQPISIENTYLPFNSIKDIDKIDFQVYSLYDMLTINKIKIHDIRHVFSATKVHNTIAKLLSCQEASPVISIQITSSTKEGQIAEYTEVMVVPEFAKYYTDGVVRHGEFHLSSQIL</sequence>
<accession>D9R3Q4</accession>
<dbReference type="SUPFAM" id="SSF46785">
    <property type="entry name" value="Winged helix' DNA-binding domain"/>
    <property type="match status" value="1"/>
</dbReference>
<dbReference type="CDD" id="cd07377">
    <property type="entry name" value="WHTH_GntR"/>
    <property type="match status" value="1"/>
</dbReference>
<evidence type="ECO:0000313" key="5">
    <source>
        <dbReference type="EMBL" id="ADL06775.1"/>
    </source>
</evidence>
<keyword evidence="2" id="KW-0238">DNA-binding</keyword>
<dbReference type="SMART" id="SM00866">
    <property type="entry name" value="UTRA"/>
    <property type="match status" value="1"/>
</dbReference>
<dbReference type="KEGG" id="csh:Closa_4276"/>
<name>D9R3Q4_LACSW</name>
<dbReference type="PaxDb" id="610130-Closa_4276"/>
<dbReference type="RefSeq" id="WP_013274827.1">
    <property type="nucleotide sequence ID" value="NC_014376.1"/>
</dbReference>
<dbReference type="InterPro" id="IPR011663">
    <property type="entry name" value="UTRA"/>
</dbReference>